<dbReference type="NCBIfam" id="TIGR01932">
    <property type="entry name" value="hflC"/>
    <property type="match status" value="1"/>
</dbReference>
<proteinExistence type="inferred from homology"/>
<evidence type="ECO:0000256" key="6">
    <source>
        <dbReference type="PIRNR" id="PIRNR005651"/>
    </source>
</evidence>
<dbReference type="GO" id="GO:0016020">
    <property type="term" value="C:membrane"/>
    <property type="evidence" value="ECO:0007669"/>
    <property type="project" value="UniProtKB-SubCell"/>
</dbReference>
<dbReference type="GO" id="GO:0008233">
    <property type="term" value="F:peptidase activity"/>
    <property type="evidence" value="ECO:0007669"/>
    <property type="project" value="UniProtKB-KW"/>
</dbReference>
<sequence>MNPRNLVLGVVGLIAVIIVLNSVFIVKETERAIKLRFGNVIESNIEPGIHVKVPVMDKVRKFDGRLLTLDTRPERFLTAGKKFLVVDSFVKWRISSVDSFYKATNGDRFRASSLLGNLVNDGLRAEVANRTVQEVVSGERDELMAKLTENLNEQAKAQYGIEIRDIRVKGIDLPDELLQNVYRRMSAEREREARELRSQGKELAEGIRADADRQKTVLEADAYREAEKIRGEGDAKAAAIYSKAFNRDPEFYAFVRSLKAYEETFNDESDVLLLKPDSDFFKYMKDTRGK</sequence>
<comment type="similarity">
    <text evidence="2 6">Belongs to the band 7/mec-2 family. HflC subfamily.</text>
</comment>
<keyword evidence="5 7" id="KW-0472">Membrane</keyword>
<evidence type="ECO:0000259" key="8">
    <source>
        <dbReference type="SMART" id="SM00244"/>
    </source>
</evidence>
<evidence type="ECO:0000256" key="5">
    <source>
        <dbReference type="ARBA" id="ARBA00023136"/>
    </source>
</evidence>
<dbReference type="EMBL" id="AAQH01000008">
    <property type="protein sequence ID" value="EAT12288.1"/>
    <property type="molecule type" value="Genomic_DNA"/>
</dbReference>
<keyword evidence="3 7" id="KW-0812">Transmembrane</keyword>
<dbReference type="OrthoDB" id="9812991at2"/>
<evidence type="ECO:0000313" key="10">
    <source>
        <dbReference type="Proteomes" id="UP000004263"/>
    </source>
</evidence>
<dbReference type="PRINTS" id="PR00721">
    <property type="entry name" value="STOMATIN"/>
</dbReference>
<accession>Q1N276</accession>
<evidence type="ECO:0000256" key="4">
    <source>
        <dbReference type="ARBA" id="ARBA00022989"/>
    </source>
</evidence>
<dbReference type="InterPro" id="IPR001107">
    <property type="entry name" value="Band_7"/>
</dbReference>
<dbReference type="SUPFAM" id="SSF117892">
    <property type="entry name" value="Band 7/SPFH domain"/>
    <property type="match status" value="1"/>
</dbReference>
<keyword evidence="10" id="KW-1185">Reference proteome</keyword>
<dbReference type="STRING" id="207949.RED65_15653"/>
<dbReference type="InterPro" id="IPR001972">
    <property type="entry name" value="Stomatin_HflK_fam"/>
</dbReference>
<name>Q1N276_9GAMM</name>
<dbReference type="AlphaFoldDB" id="Q1N276"/>
<dbReference type="Proteomes" id="UP000004263">
    <property type="component" value="Unassembled WGS sequence"/>
</dbReference>
<evidence type="ECO:0000256" key="3">
    <source>
        <dbReference type="ARBA" id="ARBA00022692"/>
    </source>
</evidence>
<dbReference type="GO" id="GO:0006508">
    <property type="term" value="P:proteolysis"/>
    <property type="evidence" value="ECO:0007669"/>
    <property type="project" value="UniProtKB-KW"/>
</dbReference>
<dbReference type="PANTHER" id="PTHR42911:SF1">
    <property type="entry name" value="MODULATOR OF FTSH PROTEASE HFLC"/>
    <property type="match status" value="1"/>
</dbReference>
<dbReference type="SMART" id="SM00244">
    <property type="entry name" value="PHB"/>
    <property type="match status" value="1"/>
</dbReference>
<comment type="subcellular location">
    <subcellularLocation>
        <location evidence="1">Membrane</location>
        <topology evidence="1">Single-pass membrane protein</topology>
    </subcellularLocation>
</comment>
<dbReference type="CDD" id="cd03405">
    <property type="entry name" value="SPFH_HflC"/>
    <property type="match status" value="1"/>
</dbReference>
<organism evidence="9 10">
    <name type="scientific">Bermanella marisrubri</name>
    <dbReference type="NCBI Taxonomy" id="207949"/>
    <lineage>
        <taxon>Bacteria</taxon>
        <taxon>Pseudomonadati</taxon>
        <taxon>Pseudomonadota</taxon>
        <taxon>Gammaproteobacteria</taxon>
        <taxon>Oceanospirillales</taxon>
        <taxon>Oceanospirillaceae</taxon>
        <taxon>Bermanella</taxon>
    </lineage>
</organism>
<evidence type="ECO:0000256" key="2">
    <source>
        <dbReference type="ARBA" id="ARBA00007862"/>
    </source>
</evidence>
<comment type="caution">
    <text evidence="9">The sequence shown here is derived from an EMBL/GenBank/DDBJ whole genome shotgun (WGS) entry which is preliminary data.</text>
</comment>
<dbReference type="InterPro" id="IPR010200">
    <property type="entry name" value="HflC"/>
</dbReference>
<protein>
    <recommendedName>
        <fullName evidence="6">Protein HflC</fullName>
    </recommendedName>
</protein>
<keyword evidence="9" id="KW-0645">Protease</keyword>
<dbReference type="PIRSF" id="PIRSF005651">
    <property type="entry name" value="HflC"/>
    <property type="match status" value="1"/>
</dbReference>
<feature type="domain" description="Band 7" evidence="8">
    <location>
        <begin position="21"/>
        <end position="185"/>
    </location>
</feature>
<gene>
    <name evidence="9" type="ORF">RED65_15653</name>
</gene>
<dbReference type="Pfam" id="PF01145">
    <property type="entry name" value="Band_7"/>
    <property type="match status" value="1"/>
</dbReference>
<dbReference type="MEROPS" id="I87.001"/>
<dbReference type="RefSeq" id="WP_007018339.1">
    <property type="nucleotide sequence ID" value="NZ_CH724116.1"/>
</dbReference>
<dbReference type="HOGENOM" id="CLU_059167_3_0_6"/>
<dbReference type="PANTHER" id="PTHR42911">
    <property type="entry name" value="MODULATOR OF FTSH PROTEASE HFLC"/>
    <property type="match status" value="1"/>
</dbReference>
<evidence type="ECO:0000313" key="9">
    <source>
        <dbReference type="EMBL" id="EAT12288.1"/>
    </source>
</evidence>
<dbReference type="Gene3D" id="3.30.479.30">
    <property type="entry name" value="Band 7 domain"/>
    <property type="match status" value="1"/>
</dbReference>
<dbReference type="InterPro" id="IPR036013">
    <property type="entry name" value="Band_7/SPFH_dom_sf"/>
</dbReference>
<keyword evidence="4 7" id="KW-1133">Transmembrane helix</keyword>
<evidence type="ECO:0000256" key="1">
    <source>
        <dbReference type="ARBA" id="ARBA00004167"/>
    </source>
</evidence>
<feature type="transmembrane region" description="Helical" evidence="7">
    <location>
        <begin position="6"/>
        <end position="26"/>
    </location>
</feature>
<reference evidence="9 10" key="1">
    <citation type="submission" date="2006-03" db="EMBL/GenBank/DDBJ databases">
        <authorList>
            <person name="Pinhassi J."/>
            <person name="Pedros-Alio C."/>
            <person name="Ferriera S."/>
            <person name="Johnson J."/>
            <person name="Kravitz S."/>
            <person name="Halpern A."/>
            <person name="Remington K."/>
            <person name="Beeson K."/>
            <person name="Tran B."/>
            <person name="Rogers Y.-H."/>
            <person name="Friedman R."/>
            <person name="Venter J.C."/>
        </authorList>
    </citation>
    <scope>NUCLEOTIDE SEQUENCE [LARGE SCALE GENOMIC DNA]</scope>
    <source>
        <strain evidence="9 10">RED65</strain>
    </source>
</reference>
<comment type="function">
    <text evidence="6">HflC and HflK could regulate a protease.</text>
</comment>
<keyword evidence="9" id="KW-0378">Hydrolase</keyword>
<evidence type="ECO:0000256" key="7">
    <source>
        <dbReference type="SAM" id="Phobius"/>
    </source>
</evidence>